<sequence>MKPKYSGPNSRKFWDRVNAIKPGKLHSLIYIAGCALQGHELRVLQMIAEAEKGPKP</sequence>
<reference evidence="1" key="1">
    <citation type="journal article" date="2015" name="Nature">
        <title>Complex archaea that bridge the gap between prokaryotes and eukaryotes.</title>
        <authorList>
            <person name="Spang A."/>
            <person name="Saw J.H."/>
            <person name="Jorgensen S.L."/>
            <person name="Zaremba-Niedzwiedzka K."/>
            <person name="Martijn J."/>
            <person name="Lind A.E."/>
            <person name="van Eijk R."/>
            <person name="Schleper C."/>
            <person name="Guy L."/>
            <person name="Ettema T.J."/>
        </authorList>
    </citation>
    <scope>NUCLEOTIDE SEQUENCE</scope>
</reference>
<comment type="caution">
    <text evidence="1">The sequence shown here is derived from an EMBL/GenBank/DDBJ whole genome shotgun (WGS) entry which is preliminary data.</text>
</comment>
<name>A0A0F9IC77_9ZZZZ</name>
<organism evidence="1">
    <name type="scientific">marine sediment metagenome</name>
    <dbReference type="NCBI Taxonomy" id="412755"/>
    <lineage>
        <taxon>unclassified sequences</taxon>
        <taxon>metagenomes</taxon>
        <taxon>ecological metagenomes</taxon>
    </lineage>
</organism>
<dbReference type="AlphaFoldDB" id="A0A0F9IC77"/>
<protein>
    <submittedName>
        <fullName evidence="1">Uncharacterized protein</fullName>
    </submittedName>
</protein>
<dbReference type="EMBL" id="LAZR01019736">
    <property type="protein sequence ID" value="KKL91415.1"/>
    <property type="molecule type" value="Genomic_DNA"/>
</dbReference>
<proteinExistence type="predicted"/>
<gene>
    <name evidence="1" type="ORF">LCGC14_1894940</name>
</gene>
<accession>A0A0F9IC77</accession>
<evidence type="ECO:0000313" key="1">
    <source>
        <dbReference type="EMBL" id="KKL91415.1"/>
    </source>
</evidence>